<dbReference type="PANTHER" id="PTHR48041">
    <property type="entry name" value="ABC TRANSPORTER G FAMILY MEMBER 28"/>
    <property type="match status" value="1"/>
</dbReference>
<dbReference type="GO" id="GO:0005524">
    <property type="term" value="F:ATP binding"/>
    <property type="evidence" value="ECO:0007669"/>
    <property type="project" value="UniProtKB-KW"/>
</dbReference>
<comment type="subcellular location">
    <subcellularLocation>
        <location evidence="1">Membrane</location>
        <topology evidence="1">Multi-pass membrane protein</topology>
    </subcellularLocation>
</comment>
<keyword evidence="6 8" id="KW-1133">Transmembrane helix</keyword>
<keyword evidence="2" id="KW-0813">Transport</keyword>
<dbReference type="InterPro" id="IPR013525">
    <property type="entry name" value="ABC2_TM"/>
</dbReference>
<reference evidence="10 11" key="1">
    <citation type="submission" date="2016-03" db="EMBL/GenBank/DDBJ databases">
        <authorList>
            <person name="Devillers H."/>
        </authorList>
    </citation>
    <scope>NUCLEOTIDE SEQUENCE [LARGE SCALE GENOMIC DNA]</scope>
    <source>
        <strain evidence="10">CBS 11717</strain>
    </source>
</reference>
<feature type="transmembrane region" description="Helical" evidence="8">
    <location>
        <begin position="1156"/>
        <end position="1174"/>
    </location>
</feature>
<evidence type="ECO:0000256" key="5">
    <source>
        <dbReference type="ARBA" id="ARBA00022840"/>
    </source>
</evidence>
<proteinExistence type="predicted"/>
<evidence type="ECO:0000313" key="10">
    <source>
        <dbReference type="EMBL" id="SCU93773.1"/>
    </source>
</evidence>
<dbReference type="InterPro" id="IPR050352">
    <property type="entry name" value="ABCG_transporters"/>
</dbReference>
<feature type="transmembrane region" description="Helical" evidence="8">
    <location>
        <begin position="1126"/>
        <end position="1144"/>
    </location>
</feature>
<dbReference type="Pfam" id="PF01061">
    <property type="entry name" value="ABC2_membrane"/>
    <property type="match status" value="2"/>
</dbReference>
<protein>
    <submittedName>
        <fullName evidence="10">LAMI_0E15544g1_1</fullName>
    </submittedName>
</protein>
<accession>A0A1G4JSF1</accession>
<dbReference type="InterPro" id="IPR043926">
    <property type="entry name" value="ABCG_dom"/>
</dbReference>
<feature type="transmembrane region" description="Helical" evidence="8">
    <location>
        <begin position="377"/>
        <end position="396"/>
    </location>
</feature>
<feature type="transmembrane region" description="Helical" evidence="8">
    <location>
        <begin position="1096"/>
        <end position="1120"/>
    </location>
</feature>
<name>A0A1G4JSF1_9SACH</name>
<feature type="transmembrane region" description="Helical" evidence="8">
    <location>
        <begin position="986"/>
        <end position="1007"/>
    </location>
</feature>
<dbReference type="InterPro" id="IPR003593">
    <property type="entry name" value="AAA+_ATPase"/>
</dbReference>
<evidence type="ECO:0000259" key="9">
    <source>
        <dbReference type="PROSITE" id="PS50893"/>
    </source>
</evidence>
<evidence type="ECO:0000256" key="7">
    <source>
        <dbReference type="ARBA" id="ARBA00023136"/>
    </source>
</evidence>
<keyword evidence="3 8" id="KW-0812">Transmembrane</keyword>
<dbReference type="STRING" id="1230905.A0A1G4JSF1"/>
<dbReference type="Proteomes" id="UP000191024">
    <property type="component" value="Chromosome E"/>
</dbReference>
<feature type="domain" description="ABC transporter" evidence="9">
    <location>
        <begin position="21"/>
        <end position="261"/>
    </location>
</feature>
<keyword evidence="11" id="KW-1185">Reference proteome</keyword>
<evidence type="ECO:0000256" key="6">
    <source>
        <dbReference type="ARBA" id="ARBA00022989"/>
    </source>
</evidence>
<feature type="transmembrane region" description="Helical" evidence="8">
    <location>
        <begin position="460"/>
        <end position="484"/>
    </location>
</feature>
<dbReference type="GO" id="GO:0016020">
    <property type="term" value="C:membrane"/>
    <property type="evidence" value="ECO:0007669"/>
    <property type="project" value="UniProtKB-SubCell"/>
</dbReference>
<feature type="transmembrane region" description="Helical" evidence="8">
    <location>
        <begin position="573"/>
        <end position="593"/>
    </location>
</feature>
<dbReference type="PANTHER" id="PTHR48041:SF119">
    <property type="entry name" value="ROA1P"/>
    <property type="match status" value="1"/>
</dbReference>
<dbReference type="InterPro" id="IPR003439">
    <property type="entry name" value="ABC_transporter-like_ATP-bd"/>
</dbReference>
<evidence type="ECO:0000256" key="8">
    <source>
        <dbReference type="SAM" id="Phobius"/>
    </source>
</evidence>
<keyword evidence="5" id="KW-0067">ATP-binding</keyword>
<dbReference type="InterPro" id="IPR027417">
    <property type="entry name" value="P-loop_NTPase"/>
</dbReference>
<dbReference type="SUPFAM" id="SSF52540">
    <property type="entry name" value="P-loop containing nucleoside triphosphate hydrolases"/>
    <property type="match status" value="2"/>
</dbReference>
<dbReference type="PROSITE" id="PS00211">
    <property type="entry name" value="ABC_TRANSPORTER_1"/>
    <property type="match status" value="2"/>
</dbReference>
<feature type="domain" description="ABC transporter" evidence="9">
    <location>
        <begin position="647"/>
        <end position="901"/>
    </location>
</feature>
<dbReference type="OrthoDB" id="66620at2759"/>
<feature type="transmembrane region" description="Helical" evidence="8">
    <location>
        <begin position="344"/>
        <end position="365"/>
    </location>
</feature>
<feature type="transmembrane region" description="Helical" evidence="8">
    <location>
        <begin position="1214"/>
        <end position="1233"/>
    </location>
</feature>
<keyword evidence="7 8" id="KW-0472">Membrane</keyword>
<dbReference type="GO" id="GO:0140359">
    <property type="term" value="F:ABC-type transporter activity"/>
    <property type="evidence" value="ECO:0007669"/>
    <property type="project" value="InterPro"/>
</dbReference>
<dbReference type="EMBL" id="LT598465">
    <property type="protein sequence ID" value="SCU93773.1"/>
    <property type="molecule type" value="Genomic_DNA"/>
</dbReference>
<dbReference type="InterPro" id="IPR017871">
    <property type="entry name" value="ABC_transporter-like_CS"/>
</dbReference>
<feature type="transmembrane region" description="Helical" evidence="8">
    <location>
        <begin position="432"/>
        <end position="453"/>
    </location>
</feature>
<feature type="transmembrane region" description="Helical" evidence="8">
    <location>
        <begin position="1069"/>
        <end position="1089"/>
    </location>
</feature>
<dbReference type="PROSITE" id="PS50893">
    <property type="entry name" value="ABC_TRANSPORTER_2"/>
    <property type="match status" value="2"/>
</dbReference>
<dbReference type="GO" id="GO:0016887">
    <property type="term" value="F:ATP hydrolysis activity"/>
    <property type="evidence" value="ECO:0007669"/>
    <property type="project" value="InterPro"/>
</dbReference>
<dbReference type="Gene3D" id="3.40.50.300">
    <property type="entry name" value="P-loop containing nucleotide triphosphate hydrolases"/>
    <property type="match status" value="2"/>
</dbReference>
<dbReference type="Pfam" id="PF00005">
    <property type="entry name" value="ABC_tran"/>
    <property type="match status" value="2"/>
</dbReference>
<sequence>MTDYETKENELSFASTTRASLQVRGLSVLASTGSTIVNNISLNVPSGSILAIMGGSGCGKTTLLNALACKNSRGLQKNGILKIIPENAEKTDNKVTTAYLTQHDILASKLTCRETLNYAADLKSNSPKQERRKLVEELIAELGLKDCADTFVGDRRNPGLSGGEKRRLSIGIQLISNPSLMFLDEPTTGLDAYSAYVFIKTLRKLSHTGGRTFVMSIHQPRADILFLLDQVCILSQGQDVYCGPVNKMVEYFGDLGYEVPQHVNPADHFIDLCSIDSRTEAAATFTEQRLRDLIANWSKFEKALELPSIDYESELEVSAPSVSFRDQVKVLTLRSSKLNFRNSLAFLGILLEPVIIGVITGWIFYKPDQTTLAGLRTITGALYSAGALQGYLFLLYETYRLCEQDIKIYDRERAEGSVSALAFLLSRRLSNFFFEDLAVPFIFSVITFFMYGLNVNAKGFFIYFSVVFLIHQTSTSVAFLSVAISRDFSQASLFGNLNYTLQSMACGFFANAKKLPVYVRWTKYIAYLWYSYGSLMSNEFTDLGCSSTDLDDCTGNMLLATAGYPRNWRTVPIVIIFLWALGFYVVGVVIFHINKTDVSLAKKIKAKKKTCTETKEIHLDLEANKAISSKSRMASVDFAFARLNLTVQMRDIRLGRRKMLTYSHKNLEILKDIDATFQSGVINAVMGPSGSGKSSLLNLVSGKLRSTINRSFASQGKILCGGALLSFPEFSSLCSFVPQDDEHLLSKLTVRETLSYAAELRLYDLNSNERNARVEELIGDLGLKHCENTLIGDDLTKGISGGEKRRVSMGIQLLTDPPIILLDEPTSGLDSYTAFKILDVLNGLCLHSGKTVVLTIHQPRAELFQKFGNVLLLAKGGEVAFNGSPLAMIHYFASLGHHCPPLTNVADFFLDLISLNTQNEENEANSRHRVDNLVNAWKISKPQLIENDRPSAKFEVAGSASAPFRIAYKVCIRRQFKTITRNLESLSARLAQIPGVGIILALFFAPIKHDYTSINNRLGLVQQSTALYFTGMLTNLACYPKERDYFYQEFSDNVYGVTPFLLGYMTIELPMALLASALYAIFTVLVCGLNRTAGNFFVTMYCSFIVATCGEALGIITNTLFEQPGFVVNVVSIILSIGTVMSGLMSLHMSKVLKGFNYLSPLNYTAMIMINYAFPSSLKLTCKDGGQNPDGSCMLSTGSEVLKAYELQRNTREYLGIIICVWFIYRFLGYLILRAKLEWLKW</sequence>
<evidence type="ECO:0000256" key="1">
    <source>
        <dbReference type="ARBA" id="ARBA00004141"/>
    </source>
</evidence>
<evidence type="ECO:0000313" key="11">
    <source>
        <dbReference type="Proteomes" id="UP000191024"/>
    </source>
</evidence>
<gene>
    <name evidence="10" type="ORF">LAMI_0E15544G</name>
</gene>
<dbReference type="Pfam" id="PF19055">
    <property type="entry name" value="ABC2_membrane_7"/>
    <property type="match status" value="2"/>
</dbReference>
<keyword evidence="4" id="KW-0547">Nucleotide-binding</keyword>
<evidence type="ECO:0000256" key="3">
    <source>
        <dbReference type="ARBA" id="ARBA00022692"/>
    </source>
</evidence>
<dbReference type="SMART" id="SM00382">
    <property type="entry name" value="AAA"/>
    <property type="match status" value="2"/>
</dbReference>
<dbReference type="AlphaFoldDB" id="A0A1G4JSF1"/>
<organism evidence="10 11">
    <name type="scientific">Lachancea mirantina</name>
    <dbReference type="NCBI Taxonomy" id="1230905"/>
    <lineage>
        <taxon>Eukaryota</taxon>
        <taxon>Fungi</taxon>
        <taxon>Dikarya</taxon>
        <taxon>Ascomycota</taxon>
        <taxon>Saccharomycotina</taxon>
        <taxon>Saccharomycetes</taxon>
        <taxon>Saccharomycetales</taxon>
        <taxon>Saccharomycetaceae</taxon>
        <taxon>Lachancea</taxon>
    </lineage>
</organism>
<evidence type="ECO:0000256" key="4">
    <source>
        <dbReference type="ARBA" id="ARBA00022741"/>
    </source>
</evidence>
<evidence type="ECO:0000256" key="2">
    <source>
        <dbReference type="ARBA" id="ARBA00022448"/>
    </source>
</evidence>